<name>A0A1Y1LXK6_PHOPY</name>
<proteinExistence type="predicted"/>
<accession>A0A1Y1LXK6</accession>
<dbReference type="EMBL" id="GEZM01044344">
    <property type="protein sequence ID" value="JAV78293.1"/>
    <property type="molecule type" value="Transcribed_RNA"/>
</dbReference>
<reference evidence="1" key="1">
    <citation type="journal article" date="2016" name="Sci. Rep.">
        <title>Molecular characterization of firefly nuptial gifts: a multi-omics approach sheds light on postcopulatory sexual selection.</title>
        <authorList>
            <person name="Al-Wathiqui N."/>
            <person name="Fallon T.R."/>
            <person name="South A."/>
            <person name="Weng J.K."/>
            <person name="Lewis S.M."/>
        </authorList>
    </citation>
    <scope>NUCLEOTIDE SEQUENCE</scope>
</reference>
<sequence>MDCPYQQYYVNQAGSGIGTIYRGSPYQRGHGIGSWLGGVFRSILPLFKSGMRAVGKEALRTGANVLGDIIEEKPIKAAFQERVQEAGRNLKRKADDKIDTLMHGSGYKRPHMIDYGQFKIATEKKTTRPKKAPKRKVVKPTFSDIFSKNGIPSRTVM</sequence>
<evidence type="ECO:0000313" key="1">
    <source>
        <dbReference type="EMBL" id="JAV78293.1"/>
    </source>
</evidence>
<protein>
    <submittedName>
        <fullName evidence="1">Uncharacterized protein</fullName>
    </submittedName>
</protein>
<dbReference type="AlphaFoldDB" id="A0A1Y1LXK6"/>
<organism evidence="1">
    <name type="scientific">Photinus pyralis</name>
    <name type="common">Common eastern firefly</name>
    <name type="synonym">Lampyris pyralis</name>
    <dbReference type="NCBI Taxonomy" id="7054"/>
    <lineage>
        <taxon>Eukaryota</taxon>
        <taxon>Metazoa</taxon>
        <taxon>Ecdysozoa</taxon>
        <taxon>Arthropoda</taxon>
        <taxon>Hexapoda</taxon>
        <taxon>Insecta</taxon>
        <taxon>Pterygota</taxon>
        <taxon>Neoptera</taxon>
        <taxon>Endopterygota</taxon>
        <taxon>Coleoptera</taxon>
        <taxon>Polyphaga</taxon>
        <taxon>Elateriformia</taxon>
        <taxon>Elateroidea</taxon>
        <taxon>Lampyridae</taxon>
        <taxon>Lampyrinae</taxon>
        <taxon>Photinus</taxon>
    </lineage>
</organism>